<keyword evidence="8" id="KW-0496">Mitochondrion</keyword>
<evidence type="ECO:0000256" key="13">
    <source>
        <dbReference type="ARBA" id="ARBA00052542"/>
    </source>
</evidence>
<evidence type="ECO:0000256" key="8">
    <source>
        <dbReference type="ARBA" id="ARBA00023128"/>
    </source>
</evidence>
<dbReference type="CDD" id="cd06558">
    <property type="entry name" value="crotonase-like"/>
    <property type="match status" value="1"/>
</dbReference>
<dbReference type="GO" id="GO:0006635">
    <property type="term" value="P:fatty acid beta-oxidation"/>
    <property type="evidence" value="ECO:0007669"/>
    <property type="project" value="TreeGrafter"/>
</dbReference>
<dbReference type="EMBL" id="UFQT01000822">
    <property type="protein sequence ID" value="SSX27393.1"/>
    <property type="molecule type" value="Genomic_DNA"/>
</dbReference>
<sequence length="281" mass="31520">MQASLKLVRNVSQILPKRFCSASSSKLINLTVDDKSGYATMELNRPPVNSLNLELLQSISEGLDQLNENRTRGLILTSTSDKVFCAGLDIMEMYKPDLERAGNFWRTLQDVWLKLYGSSFPTAAAINGHSPAGGCLLSLCCEYRVMLNNFTIGLNETRLGIIAPTWFQASMLNVLSRRETELALTLGKMFTTDEAFKKGLVDECANSKDEAIQKCVGFLDQFRKISPEARSITKQALRANDIKALDENRDQDVQLFLFTIQQKKVQKGLEMYLESLKKKSS</sequence>
<evidence type="ECO:0000256" key="9">
    <source>
        <dbReference type="ARBA" id="ARBA00023235"/>
    </source>
</evidence>
<comment type="catalytic activity">
    <reaction evidence="12">
        <text>(3Z)-dodecenoyl-CoA = (2E)-dodecenoyl-CoA</text>
        <dbReference type="Rhea" id="RHEA:23716"/>
        <dbReference type="ChEBI" id="CHEBI:57330"/>
        <dbReference type="ChEBI" id="CHEBI:58543"/>
        <dbReference type="EC" id="5.3.3.8"/>
    </reaction>
    <physiologicalReaction direction="left-to-right" evidence="12">
        <dbReference type="Rhea" id="RHEA:23717"/>
    </physiologicalReaction>
</comment>
<keyword evidence="4" id="KW-0276">Fatty acid metabolism</keyword>
<evidence type="ECO:0000256" key="1">
    <source>
        <dbReference type="ARBA" id="ARBA00004305"/>
    </source>
</evidence>
<evidence type="ECO:0000256" key="10">
    <source>
        <dbReference type="ARBA" id="ARBA00050938"/>
    </source>
</evidence>
<dbReference type="PANTHER" id="PTHR11941">
    <property type="entry name" value="ENOYL-COA HYDRATASE-RELATED"/>
    <property type="match status" value="1"/>
</dbReference>
<accession>A0A336MF19</accession>
<name>A0A336MF19_CULSO</name>
<evidence type="ECO:0000256" key="5">
    <source>
        <dbReference type="ARBA" id="ARBA00022946"/>
    </source>
</evidence>
<dbReference type="GO" id="GO:0004165">
    <property type="term" value="F:delta(3)-delta(2)-enoyl-CoA isomerase activity"/>
    <property type="evidence" value="ECO:0007669"/>
    <property type="project" value="UniProtKB-EC"/>
</dbReference>
<dbReference type="FunFam" id="3.90.226.10:FF:000034">
    <property type="entry name" value="Enoyl-CoA delta isomerase 1"/>
    <property type="match status" value="1"/>
</dbReference>
<proteinExistence type="predicted"/>
<dbReference type="GO" id="GO:0005759">
    <property type="term" value="C:mitochondrial matrix"/>
    <property type="evidence" value="ECO:0007669"/>
    <property type="project" value="UniProtKB-SubCell"/>
</dbReference>
<keyword evidence="7" id="KW-0443">Lipid metabolism</keyword>
<comment type="subunit">
    <text evidence="3">Homotrimer.</text>
</comment>
<evidence type="ECO:0000256" key="12">
    <source>
        <dbReference type="ARBA" id="ARBA00052376"/>
    </source>
</evidence>
<dbReference type="Gene3D" id="6.10.250.170">
    <property type="match status" value="1"/>
</dbReference>
<dbReference type="AlphaFoldDB" id="A0A336MF19"/>
<evidence type="ECO:0000256" key="16">
    <source>
        <dbReference type="ARBA" id="ARBA00083575"/>
    </source>
</evidence>
<comment type="catalytic activity">
    <reaction evidence="10">
        <text>(3Z)-decenoyl-CoA = (2E)-decenoyl-CoA</text>
        <dbReference type="Rhea" id="RHEA:77195"/>
        <dbReference type="ChEBI" id="CHEBI:61406"/>
        <dbReference type="ChEBI" id="CHEBI:195601"/>
    </reaction>
    <physiologicalReaction direction="left-to-right" evidence="10">
        <dbReference type="Rhea" id="RHEA:77196"/>
    </physiologicalReaction>
</comment>
<dbReference type="SUPFAM" id="SSF52096">
    <property type="entry name" value="ClpP/crotonase"/>
    <property type="match status" value="1"/>
</dbReference>
<organism evidence="17">
    <name type="scientific">Culicoides sonorensis</name>
    <name type="common">Biting midge</name>
    <dbReference type="NCBI Taxonomy" id="179676"/>
    <lineage>
        <taxon>Eukaryota</taxon>
        <taxon>Metazoa</taxon>
        <taxon>Ecdysozoa</taxon>
        <taxon>Arthropoda</taxon>
        <taxon>Hexapoda</taxon>
        <taxon>Insecta</taxon>
        <taxon>Pterygota</taxon>
        <taxon>Neoptera</taxon>
        <taxon>Endopterygota</taxon>
        <taxon>Diptera</taxon>
        <taxon>Nematocera</taxon>
        <taxon>Chironomoidea</taxon>
        <taxon>Ceratopogonidae</taxon>
        <taxon>Ceratopogoninae</taxon>
        <taxon>Culicoides</taxon>
        <taxon>Monoculicoides</taxon>
    </lineage>
</organism>
<comment type="pathway">
    <text evidence="2">Lipid metabolism; fatty acid beta-oxidation.</text>
</comment>
<dbReference type="InterPro" id="IPR001753">
    <property type="entry name" value="Enoyl-CoA_hydra/iso"/>
</dbReference>
<evidence type="ECO:0000256" key="4">
    <source>
        <dbReference type="ARBA" id="ARBA00022832"/>
    </source>
</evidence>
<evidence type="ECO:0000313" key="17">
    <source>
        <dbReference type="EMBL" id="SSX27393.1"/>
    </source>
</evidence>
<keyword evidence="9" id="KW-0413">Isomerase</keyword>
<evidence type="ECO:0000256" key="11">
    <source>
        <dbReference type="ARBA" id="ARBA00051293"/>
    </source>
</evidence>
<dbReference type="Gene3D" id="3.90.226.10">
    <property type="entry name" value="2-enoyl-CoA Hydratase, Chain A, domain 1"/>
    <property type="match status" value="1"/>
</dbReference>
<comment type="catalytic activity">
    <reaction evidence="13">
        <text>(3Z)-octenoyl-CoA = (2E)-octenoyl-CoA</text>
        <dbReference type="Rhea" id="RHEA:46044"/>
        <dbReference type="ChEBI" id="CHEBI:62242"/>
        <dbReference type="ChEBI" id="CHEBI:85640"/>
    </reaction>
    <physiologicalReaction direction="left-to-right" evidence="13">
        <dbReference type="Rhea" id="RHEA:46045"/>
    </physiologicalReaction>
</comment>
<dbReference type="Pfam" id="PF00378">
    <property type="entry name" value="ECH_1"/>
    <property type="match status" value="1"/>
</dbReference>
<evidence type="ECO:0000256" key="6">
    <source>
        <dbReference type="ARBA" id="ARBA00022990"/>
    </source>
</evidence>
<dbReference type="VEuPathDB" id="VectorBase:CSON014492"/>
<evidence type="ECO:0000256" key="7">
    <source>
        <dbReference type="ARBA" id="ARBA00023098"/>
    </source>
</evidence>
<dbReference type="PANTHER" id="PTHR11941:SF45">
    <property type="entry name" value="ENOYL-COA DELTA ISOMERASE 1, MITOCHONDRIAL"/>
    <property type="match status" value="1"/>
</dbReference>
<reference evidence="17" key="1">
    <citation type="submission" date="2018-07" db="EMBL/GenBank/DDBJ databases">
        <authorList>
            <person name="Quirk P.G."/>
            <person name="Krulwich T.A."/>
        </authorList>
    </citation>
    <scope>NUCLEOTIDE SEQUENCE</scope>
</reference>
<evidence type="ECO:0000256" key="14">
    <source>
        <dbReference type="ARBA" id="ARBA00056147"/>
    </source>
</evidence>
<dbReference type="InterPro" id="IPR029045">
    <property type="entry name" value="ClpP/crotonase-like_dom_sf"/>
</dbReference>
<comment type="function">
    <text evidence="14">Key enzyme of fatty acid beta-oxidation. Able to isomerize both 3-cis (3Z) and 3-trans (3E) double bonds into the 2-trans (2E) form in a range of enoyl-CoA species, with a preference for (3Z)-enoyl-CoAs over (3E)-enoyl-CoAs. The catalytic efficiency of this enzyme is not affected by the fatty acyl chain length.</text>
</comment>
<comment type="catalytic activity">
    <reaction evidence="11">
        <text>(2E)-tetradecenoyl-CoA = (3Z)-tetradecenoyl-CoA</text>
        <dbReference type="Rhea" id="RHEA:29847"/>
        <dbReference type="ChEBI" id="CHEBI:61405"/>
        <dbReference type="ChEBI" id="CHEBI:61968"/>
    </reaction>
    <physiologicalReaction direction="right-to-left" evidence="11">
        <dbReference type="Rhea" id="RHEA:29849"/>
    </physiologicalReaction>
</comment>
<comment type="subcellular location">
    <subcellularLocation>
        <location evidence="1">Mitochondrion matrix</location>
    </subcellularLocation>
</comment>
<keyword evidence="5" id="KW-0809">Transit peptide</keyword>
<evidence type="ECO:0000256" key="2">
    <source>
        <dbReference type="ARBA" id="ARBA00005005"/>
    </source>
</evidence>
<evidence type="ECO:0000256" key="3">
    <source>
        <dbReference type="ARBA" id="ARBA00011233"/>
    </source>
</evidence>
<protein>
    <recommendedName>
        <fullName evidence="15">Enoyl-CoA delta isomerase 1, mitochondrial</fullName>
    </recommendedName>
    <alternativeName>
        <fullName evidence="16">3,2-trans-enoyl-CoA isomerase</fullName>
    </alternativeName>
</protein>
<keyword evidence="6" id="KW-0007">Acetylation</keyword>
<gene>
    <name evidence="17" type="primary">CSON014492</name>
</gene>
<evidence type="ECO:0000256" key="15">
    <source>
        <dbReference type="ARBA" id="ARBA00068317"/>
    </source>
</evidence>